<dbReference type="InterPro" id="IPR057326">
    <property type="entry name" value="KR_dom"/>
</dbReference>
<dbReference type="PROSITE" id="PS00061">
    <property type="entry name" value="ADH_SHORT"/>
    <property type="match status" value="1"/>
</dbReference>
<gene>
    <name evidence="5" type="primary">lvr_6</name>
    <name evidence="5" type="ORF">MOBUDSM44075_05115</name>
</gene>
<comment type="similarity">
    <text evidence="1">Belongs to the short-chain dehydrogenases/reductases (SDR) family.</text>
</comment>
<dbReference type="Proteomes" id="UP000036313">
    <property type="component" value="Unassembled WGS sequence"/>
</dbReference>
<evidence type="ECO:0000256" key="1">
    <source>
        <dbReference type="ARBA" id="ARBA00006484"/>
    </source>
</evidence>
<dbReference type="PANTHER" id="PTHR24321">
    <property type="entry name" value="DEHYDROGENASES, SHORT CHAIN"/>
    <property type="match status" value="1"/>
</dbReference>
<dbReference type="InterPro" id="IPR002347">
    <property type="entry name" value="SDR_fam"/>
</dbReference>
<dbReference type="Pfam" id="PF13561">
    <property type="entry name" value="adh_short_C2"/>
    <property type="match status" value="1"/>
</dbReference>
<name>A0A0J6VET2_9MYCO</name>
<dbReference type="GO" id="GO:0016491">
    <property type="term" value="F:oxidoreductase activity"/>
    <property type="evidence" value="ECO:0007669"/>
    <property type="project" value="UniProtKB-KW"/>
</dbReference>
<protein>
    <submittedName>
        <fullName evidence="5">Levodione reductase</fullName>
        <ecNumber evidence="5">1.1.1.-</ecNumber>
    </submittedName>
</protein>
<dbReference type="EC" id="1.1.1.-" evidence="5"/>
<accession>A0A0J6VET2</accession>
<dbReference type="AlphaFoldDB" id="A0A0J6VET2"/>
<dbReference type="PRINTS" id="PR00081">
    <property type="entry name" value="GDHRDH"/>
</dbReference>
<dbReference type="CDD" id="cd05233">
    <property type="entry name" value="SDR_c"/>
    <property type="match status" value="1"/>
</dbReference>
<comment type="caution">
    <text evidence="5">The sequence shown here is derived from an EMBL/GenBank/DDBJ whole genome shotgun (WGS) entry which is preliminary data.</text>
</comment>
<dbReference type="PANTHER" id="PTHR24321:SF8">
    <property type="entry name" value="ESTRADIOL 17-BETA-DEHYDROGENASE 8-RELATED"/>
    <property type="match status" value="1"/>
</dbReference>
<sequence length="261" mass="26639">MPVNGLAGKGILVTGAASGIGEATVRRLTAEGAIVVGLDLAAGESSEFVRGDVLDAAALDAAVQRVVEVAGRLDGVVHSAGVGGGGPIHLLPDQEWDRVVDVNLKGTFVVLRAALAQMMTQDRVDGERGAVVTLSSVEGLEGTAGGSAYNASKGGVVLLTKNAAIDYGPSGIRANVICPGFIETPLFESVMGLEGMAGPREGVRHEHKLRRFGRPDEIAAVAAFLLSADASFVSGQAIAVDGGYTAGRDHQVTELMGLGEQ</sequence>
<evidence type="ECO:0000256" key="3">
    <source>
        <dbReference type="ARBA" id="ARBA00023027"/>
    </source>
</evidence>
<dbReference type="PRINTS" id="PR00080">
    <property type="entry name" value="SDRFAMILY"/>
</dbReference>
<evidence type="ECO:0000313" key="5">
    <source>
        <dbReference type="EMBL" id="KMO68117.1"/>
    </source>
</evidence>
<evidence type="ECO:0000313" key="6">
    <source>
        <dbReference type="Proteomes" id="UP000036313"/>
    </source>
</evidence>
<dbReference type="FunFam" id="3.40.50.720:FF:000084">
    <property type="entry name" value="Short-chain dehydrogenase reductase"/>
    <property type="match status" value="1"/>
</dbReference>
<dbReference type="Gene3D" id="3.40.50.720">
    <property type="entry name" value="NAD(P)-binding Rossmann-like Domain"/>
    <property type="match status" value="1"/>
</dbReference>
<dbReference type="InterPro" id="IPR020904">
    <property type="entry name" value="Sc_DH/Rdtase_CS"/>
</dbReference>
<dbReference type="InterPro" id="IPR036291">
    <property type="entry name" value="NAD(P)-bd_dom_sf"/>
</dbReference>
<dbReference type="PATRIC" id="fig|1807.14.peg.5156"/>
<organism evidence="5 6">
    <name type="scientific">Mycolicibacterium obuense</name>
    <dbReference type="NCBI Taxonomy" id="1807"/>
    <lineage>
        <taxon>Bacteria</taxon>
        <taxon>Bacillati</taxon>
        <taxon>Actinomycetota</taxon>
        <taxon>Actinomycetes</taxon>
        <taxon>Mycobacteriales</taxon>
        <taxon>Mycobacteriaceae</taxon>
        <taxon>Mycolicibacterium</taxon>
    </lineage>
</organism>
<evidence type="ECO:0000256" key="2">
    <source>
        <dbReference type="ARBA" id="ARBA00023002"/>
    </source>
</evidence>
<dbReference type="EMBL" id="JYNU01000058">
    <property type="protein sequence ID" value="KMO68117.1"/>
    <property type="molecule type" value="Genomic_DNA"/>
</dbReference>
<dbReference type="SMART" id="SM00822">
    <property type="entry name" value="PKS_KR"/>
    <property type="match status" value="1"/>
</dbReference>
<keyword evidence="2 5" id="KW-0560">Oxidoreductase</keyword>
<proteinExistence type="inferred from homology"/>
<evidence type="ECO:0000259" key="4">
    <source>
        <dbReference type="SMART" id="SM00822"/>
    </source>
</evidence>
<feature type="domain" description="Ketoreductase" evidence="4">
    <location>
        <begin position="9"/>
        <end position="184"/>
    </location>
</feature>
<dbReference type="SUPFAM" id="SSF51735">
    <property type="entry name" value="NAD(P)-binding Rossmann-fold domains"/>
    <property type="match status" value="1"/>
</dbReference>
<reference evidence="5 6" key="1">
    <citation type="journal article" date="2015" name="Genome Biol. Evol.">
        <title>Characterization of Three Mycobacterium spp. with Potential Use in Bioremediation by Genome Sequencing and Comparative Genomics.</title>
        <authorList>
            <person name="Das S."/>
            <person name="Pettersson B.M."/>
            <person name="Behra P.R."/>
            <person name="Ramesh M."/>
            <person name="Dasgupta S."/>
            <person name="Bhattacharya A."/>
            <person name="Kirsebom L.A."/>
        </authorList>
    </citation>
    <scope>NUCLEOTIDE SEQUENCE [LARGE SCALE GENOMIC DNA]</scope>
    <source>
        <strain evidence="5 6">DSM 44075</strain>
    </source>
</reference>
<keyword evidence="3" id="KW-0520">NAD</keyword>